<proteinExistence type="inferred from homology"/>
<evidence type="ECO:0000256" key="1">
    <source>
        <dbReference type="ARBA" id="ARBA00004123"/>
    </source>
</evidence>
<name>A0A9P4M5N8_9PEZI</name>
<evidence type="ECO:0000256" key="4">
    <source>
        <dbReference type="ARBA" id="ARBA00022927"/>
    </source>
</evidence>
<dbReference type="Pfam" id="PF24140">
    <property type="entry name" value="TPR_TNPO3_IPO13_3rd"/>
    <property type="match status" value="1"/>
</dbReference>
<dbReference type="PANTHER" id="PTHR12363:SF33">
    <property type="entry name" value="IMPORTIN-13"/>
    <property type="match status" value="1"/>
</dbReference>
<evidence type="ECO:0000313" key="6">
    <source>
        <dbReference type="EMBL" id="KAF2094014.1"/>
    </source>
</evidence>
<evidence type="ECO:0000313" key="7">
    <source>
        <dbReference type="Proteomes" id="UP000799772"/>
    </source>
</evidence>
<keyword evidence="5" id="KW-0539">Nucleus</keyword>
<dbReference type="InterPro" id="IPR057942">
    <property type="entry name" value="TPR_TNPO3_IPO13_3rd"/>
</dbReference>
<accession>A0A9P4M5N8</accession>
<gene>
    <name evidence="6" type="ORF">NA57DRAFT_47577</name>
</gene>
<dbReference type="GO" id="GO:0005737">
    <property type="term" value="C:cytoplasm"/>
    <property type="evidence" value="ECO:0007669"/>
    <property type="project" value="TreeGrafter"/>
</dbReference>
<dbReference type="OrthoDB" id="2016913at2759"/>
<evidence type="ECO:0000256" key="3">
    <source>
        <dbReference type="ARBA" id="ARBA00022448"/>
    </source>
</evidence>
<dbReference type="GO" id="GO:0005634">
    <property type="term" value="C:nucleus"/>
    <property type="evidence" value="ECO:0007669"/>
    <property type="project" value="UniProtKB-SubCell"/>
</dbReference>
<keyword evidence="4" id="KW-0653">Protein transport</keyword>
<comment type="subcellular location">
    <subcellularLocation>
        <location evidence="1">Nucleus</location>
    </subcellularLocation>
</comment>
<sequence length="998" mass="111187">QLVKRLYQPGNPALLTSIEKHLQWWQRSKDGWPMANTMLQTADPNVRFFGALTYVVKLNMEGSKINHQGMQTLSQQLVAWAARLCEDKKSICQKLSTALAICYLQPEASADDCLGILATALHTGKIVDSLSAEALSVDAVLPNLKPAQLLMLVRFCRALAEEGLSRLRSDDKKAAARSQDQMESNLLSAVQVIGFAIRFSGDHKGLIQNLAVDSFVKWAPFSIMGSTPLESCDKVRELLPSVLICISEWEEPEISEVGEPLDLMSELLTSHPIFFRPADLREVAELICSPFGQARIAAAHDEADRAFIQFLVAYGDVETAKIATSVNDPLVEQFLEMMHNLLRFEGYAAVDDDVILEAQQFWAGYIDFVLDSMEDEKRRDWQGWGACTKGHITRMVEELWVKIQYPPSVEYDAWNMEEKKSFGQFRVDIRDILQAAYRVLGSDLLQAFVRIALSSTAERNWIQVEAALYGLNAVAECLNERELRDDAIGNLFNSSLYPMLSGDDPVPYFLRRTAMNTIGQYDSYFEHHPENLPGILNFLFKSLEGKSIADIAAKSIWSLCKACRGSLTPELNTFFQQYQNFLGWETAKNFTKEKVIGAVAAIAQALPADAEKNGALNHLLDFVSADVKTSLEQAAAGETDLGHNTAIDAMLCLASIAKSFQESMEVVDLDGDGVTQSYWDTGAGAATQQHIIQMLSTMMEVWPDSGSVLEPICATLRAGYIETSPGPFVLPPSATVGLLTRTNITTKLIEQVLHTECAFLRAHTMKTSKYIEKEAEAVLNHVISMIRDLGEPRNDPELAQSLVDVLVRYIPRYTPVLANLQPQEALEVALQFTIQCLKAPEPLPKRSASNFWNTFLAQTSQPQPLQQSLDMIATHFGPLLATTLTAQVGGICMRSDVEFLAEPLKKLYGRHTRAKAWFYDALMLSNEAANLSQREIAEAELEMVARMPVEERKMFVRTLGLTVDLGTVRRVCGEFWQRARTAAYQPDIAEPDVPVYLD</sequence>
<evidence type="ECO:0000256" key="5">
    <source>
        <dbReference type="ARBA" id="ARBA00023242"/>
    </source>
</evidence>
<dbReference type="GO" id="GO:0006606">
    <property type="term" value="P:protein import into nucleus"/>
    <property type="evidence" value="ECO:0007669"/>
    <property type="project" value="TreeGrafter"/>
</dbReference>
<dbReference type="EMBL" id="ML978136">
    <property type="protein sequence ID" value="KAF2094014.1"/>
    <property type="molecule type" value="Genomic_DNA"/>
</dbReference>
<keyword evidence="3" id="KW-0813">Transport</keyword>
<protein>
    <recommendedName>
        <fullName evidence="8">ARM repeat-containing protein</fullName>
    </recommendedName>
</protein>
<dbReference type="InterPro" id="IPR011989">
    <property type="entry name" value="ARM-like"/>
</dbReference>
<dbReference type="AlphaFoldDB" id="A0A9P4M5N8"/>
<organism evidence="6 7">
    <name type="scientific">Rhizodiscina lignyota</name>
    <dbReference type="NCBI Taxonomy" id="1504668"/>
    <lineage>
        <taxon>Eukaryota</taxon>
        <taxon>Fungi</taxon>
        <taxon>Dikarya</taxon>
        <taxon>Ascomycota</taxon>
        <taxon>Pezizomycotina</taxon>
        <taxon>Dothideomycetes</taxon>
        <taxon>Pleosporomycetidae</taxon>
        <taxon>Aulographales</taxon>
        <taxon>Rhizodiscinaceae</taxon>
        <taxon>Rhizodiscina</taxon>
    </lineage>
</organism>
<dbReference type="PANTHER" id="PTHR12363">
    <property type="entry name" value="TRANSPORTIN 3 AND IMPORTIN 13"/>
    <property type="match status" value="1"/>
</dbReference>
<keyword evidence="7" id="KW-1185">Reference proteome</keyword>
<dbReference type="InterPro" id="IPR051345">
    <property type="entry name" value="Importin_beta-like_NTR"/>
</dbReference>
<reference evidence="6" key="1">
    <citation type="journal article" date="2020" name="Stud. Mycol.">
        <title>101 Dothideomycetes genomes: a test case for predicting lifestyles and emergence of pathogens.</title>
        <authorList>
            <person name="Haridas S."/>
            <person name="Albert R."/>
            <person name="Binder M."/>
            <person name="Bloem J."/>
            <person name="Labutti K."/>
            <person name="Salamov A."/>
            <person name="Andreopoulos B."/>
            <person name="Baker S."/>
            <person name="Barry K."/>
            <person name="Bills G."/>
            <person name="Bluhm B."/>
            <person name="Cannon C."/>
            <person name="Castanera R."/>
            <person name="Culley D."/>
            <person name="Daum C."/>
            <person name="Ezra D."/>
            <person name="Gonzalez J."/>
            <person name="Henrissat B."/>
            <person name="Kuo A."/>
            <person name="Liang C."/>
            <person name="Lipzen A."/>
            <person name="Lutzoni F."/>
            <person name="Magnuson J."/>
            <person name="Mondo S."/>
            <person name="Nolan M."/>
            <person name="Ohm R."/>
            <person name="Pangilinan J."/>
            <person name="Park H.-J."/>
            <person name="Ramirez L."/>
            <person name="Alfaro M."/>
            <person name="Sun H."/>
            <person name="Tritt A."/>
            <person name="Yoshinaga Y."/>
            <person name="Zwiers L.-H."/>
            <person name="Turgeon B."/>
            <person name="Goodwin S."/>
            <person name="Spatafora J."/>
            <person name="Crous P."/>
            <person name="Grigoriev I."/>
        </authorList>
    </citation>
    <scope>NUCLEOTIDE SEQUENCE</scope>
    <source>
        <strain evidence="6">CBS 133067</strain>
    </source>
</reference>
<comment type="similarity">
    <text evidence="2">Belongs to the importin beta family.</text>
</comment>
<feature type="non-terminal residue" evidence="6">
    <location>
        <position position="1"/>
    </location>
</feature>
<comment type="caution">
    <text evidence="6">The sequence shown here is derived from an EMBL/GenBank/DDBJ whole genome shotgun (WGS) entry which is preliminary data.</text>
</comment>
<dbReference type="Proteomes" id="UP000799772">
    <property type="component" value="Unassembled WGS sequence"/>
</dbReference>
<dbReference type="Gene3D" id="1.25.10.10">
    <property type="entry name" value="Leucine-rich Repeat Variant"/>
    <property type="match status" value="1"/>
</dbReference>
<evidence type="ECO:0008006" key="8">
    <source>
        <dbReference type="Google" id="ProtNLM"/>
    </source>
</evidence>
<dbReference type="SUPFAM" id="SSF48371">
    <property type="entry name" value="ARM repeat"/>
    <property type="match status" value="1"/>
</dbReference>
<dbReference type="InterPro" id="IPR016024">
    <property type="entry name" value="ARM-type_fold"/>
</dbReference>
<evidence type="ECO:0000256" key="2">
    <source>
        <dbReference type="ARBA" id="ARBA00007991"/>
    </source>
</evidence>